<dbReference type="RefSeq" id="WP_261595471.1">
    <property type="nucleotide sequence ID" value="NZ_CAMAPD010000041.1"/>
</dbReference>
<keyword evidence="1" id="KW-1133">Transmembrane helix</keyword>
<gene>
    <name evidence="2" type="ORF">PSECIP111951_04163</name>
</gene>
<dbReference type="EMBL" id="CAMAPD010000041">
    <property type="protein sequence ID" value="CAH9068482.1"/>
    <property type="molecule type" value="Genomic_DNA"/>
</dbReference>
<evidence type="ECO:0000313" key="2">
    <source>
        <dbReference type="EMBL" id="CAH9068482.1"/>
    </source>
</evidence>
<evidence type="ECO:0000256" key="1">
    <source>
        <dbReference type="SAM" id="Phobius"/>
    </source>
</evidence>
<feature type="transmembrane region" description="Helical" evidence="1">
    <location>
        <begin position="215"/>
        <end position="240"/>
    </location>
</feature>
<keyword evidence="1" id="KW-0812">Transmembrane</keyword>
<feature type="transmembrane region" description="Helical" evidence="1">
    <location>
        <begin position="48"/>
        <end position="64"/>
    </location>
</feature>
<organism evidence="2 3">
    <name type="scientific">Pseudoalteromonas holothuriae</name>
    <dbReference type="NCBI Taxonomy" id="2963714"/>
    <lineage>
        <taxon>Bacteria</taxon>
        <taxon>Pseudomonadati</taxon>
        <taxon>Pseudomonadota</taxon>
        <taxon>Gammaproteobacteria</taxon>
        <taxon>Alteromonadales</taxon>
        <taxon>Pseudoalteromonadaceae</taxon>
        <taxon>Pseudoalteromonas</taxon>
    </lineage>
</organism>
<name>A0ABM9GNQ5_9GAMM</name>
<proteinExistence type="predicted"/>
<reference evidence="2 3" key="1">
    <citation type="submission" date="2022-07" db="EMBL/GenBank/DDBJ databases">
        <authorList>
            <person name="Criscuolo A."/>
        </authorList>
    </citation>
    <scope>NUCLEOTIDE SEQUENCE [LARGE SCALE GENOMIC DNA]</scope>
    <source>
        <strain evidence="3">CIP 111951</strain>
    </source>
</reference>
<feature type="transmembrane region" description="Helical" evidence="1">
    <location>
        <begin position="191"/>
        <end position="209"/>
    </location>
</feature>
<feature type="transmembrane region" description="Helical" evidence="1">
    <location>
        <begin position="15"/>
        <end position="33"/>
    </location>
</feature>
<evidence type="ECO:0000313" key="3">
    <source>
        <dbReference type="Proteomes" id="UP001152485"/>
    </source>
</evidence>
<keyword evidence="1" id="KW-0472">Membrane</keyword>
<protein>
    <submittedName>
        <fullName evidence="2">Uncharacterized protein</fullName>
    </submittedName>
</protein>
<sequence>MLFNTYTSGQFRLQLVARVGLVFFLWLMCLAYQDFSPNETIVYSVDKYFTFYLAYSALGLFFLLKFINLLFVVWRFFLDLFLCYFWISFPLEISTGNDWNSFSYIFSTVLLLYISVYFMRFIFWRKFESSLLKYGKLKITSEGTKFYICPNGYEEIYEINSNVYWLKNFCFWERGFFSKEVNLGEKKSSNFVMYILYFIAAASLLVMMVSNFDIYGLVTVIVTTLMLPQLMRVSVGPAFLDLVLSLKFKQGDIAEF</sequence>
<comment type="caution">
    <text evidence="2">The sequence shown here is derived from an EMBL/GenBank/DDBJ whole genome shotgun (WGS) entry which is preliminary data.</text>
</comment>
<accession>A0ABM9GNQ5</accession>
<dbReference type="Proteomes" id="UP001152485">
    <property type="component" value="Unassembled WGS sequence"/>
</dbReference>
<feature type="transmembrane region" description="Helical" evidence="1">
    <location>
        <begin position="101"/>
        <end position="123"/>
    </location>
</feature>